<dbReference type="AlphaFoldDB" id="A0AAV8VXI5"/>
<organism evidence="4 5">
    <name type="scientific">Exocentrus adspersus</name>
    <dbReference type="NCBI Taxonomy" id="1586481"/>
    <lineage>
        <taxon>Eukaryota</taxon>
        <taxon>Metazoa</taxon>
        <taxon>Ecdysozoa</taxon>
        <taxon>Arthropoda</taxon>
        <taxon>Hexapoda</taxon>
        <taxon>Insecta</taxon>
        <taxon>Pterygota</taxon>
        <taxon>Neoptera</taxon>
        <taxon>Endopterygota</taxon>
        <taxon>Coleoptera</taxon>
        <taxon>Polyphaga</taxon>
        <taxon>Cucujiformia</taxon>
        <taxon>Chrysomeloidea</taxon>
        <taxon>Cerambycidae</taxon>
        <taxon>Lamiinae</taxon>
        <taxon>Acanthocinini</taxon>
        <taxon>Exocentrus</taxon>
    </lineage>
</organism>
<keyword evidence="1 2" id="KW-0193">Cuticle</keyword>
<dbReference type="PANTHER" id="PTHR12236">
    <property type="entry name" value="STRUCTURAL CONTITUENT OF CUTICLE"/>
    <property type="match status" value="1"/>
</dbReference>
<keyword evidence="3" id="KW-0732">Signal</keyword>
<keyword evidence="5" id="KW-1185">Reference proteome</keyword>
<dbReference type="Proteomes" id="UP001159042">
    <property type="component" value="Unassembled WGS sequence"/>
</dbReference>
<dbReference type="Pfam" id="PF00379">
    <property type="entry name" value="Chitin_bind_4"/>
    <property type="match status" value="1"/>
</dbReference>
<gene>
    <name evidence="4" type="ORF">NQ315_008050</name>
</gene>
<feature type="signal peptide" evidence="3">
    <location>
        <begin position="1"/>
        <end position="17"/>
    </location>
</feature>
<dbReference type="PROSITE" id="PS00233">
    <property type="entry name" value="CHIT_BIND_RR_1"/>
    <property type="match status" value="1"/>
</dbReference>
<evidence type="ECO:0000313" key="4">
    <source>
        <dbReference type="EMBL" id="KAJ8918356.1"/>
    </source>
</evidence>
<proteinExistence type="predicted"/>
<protein>
    <submittedName>
        <fullName evidence="4">Uncharacterized protein</fullName>
    </submittedName>
</protein>
<sequence length="229" mass="25060">MIAEVFAFFALVTYCQAEYIKAYPVDYGATSYVKSVMPSYGGVPVYGYHKGYGKGYGHGGYGYGNGYGHGGYGYGKGYGHGGYGGYGKGYGYDDDGYGYGYGDGGHGYGHGDEGHGYVDYYAYPKYKFAYGVHDPHTGDHKSQGEYRDGDVVKGYYTLDEPDGTKRIVHYTADDHNGFNAVVERVGHAVHPTYVKAPVYYAQPEYGYGHGHDYGHNGYGYGHGHGYGYY</sequence>
<dbReference type="GO" id="GO:0005615">
    <property type="term" value="C:extracellular space"/>
    <property type="evidence" value="ECO:0007669"/>
    <property type="project" value="TreeGrafter"/>
</dbReference>
<dbReference type="InterPro" id="IPR000618">
    <property type="entry name" value="Insect_cuticle"/>
</dbReference>
<evidence type="ECO:0000256" key="1">
    <source>
        <dbReference type="ARBA" id="ARBA00022460"/>
    </source>
</evidence>
<evidence type="ECO:0000256" key="2">
    <source>
        <dbReference type="PROSITE-ProRule" id="PRU00497"/>
    </source>
</evidence>
<accession>A0AAV8VXI5</accession>
<evidence type="ECO:0000313" key="5">
    <source>
        <dbReference type="Proteomes" id="UP001159042"/>
    </source>
</evidence>
<dbReference type="InterPro" id="IPR031311">
    <property type="entry name" value="CHIT_BIND_RR_consensus"/>
</dbReference>
<dbReference type="InterPro" id="IPR051217">
    <property type="entry name" value="Insect_Cuticle_Struc_Prot"/>
</dbReference>
<evidence type="ECO:0000256" key="3">
    <source>
        <dbReference type="SAM" id="SignalP"/>
    </source>
</evidence>
<feature type="chain" id="PRO_5043317058" evidence="3">
    <location>
        <begin position="18"/>
        <end position="229"/>
    </location>
</feature>
<reference evidence="4 5" key="1">
    <citation type="journal article" date="2023" name="Insect Mol. Biol.">
        <title>Genome sequencing provides insights into the evolution of gene families encoding plant cell wall-degrading enzymes in longhorned beetles.</title>
        <authorList>
            <person name="Shin N.R."/>
            <person name="Okamura Y."/>
            <person name="Kirsch R."/>
            <person name="Pauchet Y."/>
        </authorList>
    </citation>
    <scope>NUCLEOTIDE SEQUENCE [LARGE SCALE GENOMIC DNA]</scope>
    <source>
        <strain evidence="4">EAD_L_NR</strain>
    </source>
</reference>
<dbReference type="EMBL" id="JANEYG010000026">
    <property type="protein sequence ID" value="KAJ8918356.1"/>
    <property type="molecule type" value="Genomic_DNA"/>
</dbReference>
<dbReference type="PANTHER" id="PTHR12236:SF76">
    <property type="entry name" value="ADULT-SPECIFIC CUTICULAR PROTEIN ACP-20-LIKE PROTEIN"/>
    <property type="match status" value="1"/>
</dbReference>
<dbReference type="GO" id="GO:0031012">
    <property type="term" value="C:extracellular matrix"/>
    <property type="evidence" value="ECO:0007669"/>
    <property type="project" value="TreeGrafter"/>
</dbReference>
<name>A0AAV8VXI5_9CUCU</name>
<comment type="caution">
    <text evidence="4">The sequence shown here is derived from an EMBL/GenBank/DDBJ whole genome shotgun (WGS) entry which is preliminary data.</text>
</comment>
<dbReference type="PRINTS" id="PR00947">
    <property type="entry name" value="CUTICLE"/>
</dbReference>
<dbReference type="PROSITE" id="PS51155">
    <property type="entry name" value="CHIT_BIND_RR_2"/>
    <property type="match status" value="1"/>
</dbReference>
<dbReference type="GO" id="GO:0042302">
    <property type="term" value="F:structural constituent of cuticle"/>
    <property type="evidence" value="ECO:0007669"/>
    <property type="project" value="UniProtKB-UniRule"/>
</dbReference>